<dbReference type="Pfam" id="PF00023">
    <property type="entry name" value="Ank"/>
    <property type="match status" value="1"/>
</dbReference>
<dbReference type="PROSITE" id="PS50297">
    <property type="entry name" value="ANK_REP_REGION"/>
    <property type="match status" value="2"/>
</dbReference>
<proteinExistence type="predicted"/>
<dbReference type="EMBL" id="JAWRVG010000049">
    <property type="protein sequence ID" value="KAK4064152.1"/>
    <property type="molecule type" value="Genomic_DNA"/>
</dbReference>
<keyword evidence="1" id="KW-0677">Repeat</keyword>
<feature type="repeat" description="ANK" evidence="3">
    <location>
        <begin position="292"/>
        <end position="324"/>
    </location>
</feature>
<dbReference type="Pfam" id="PF12796">
    <property type="entry name" value="Ank_2"/>
    <property type="match status" value="1"/>
</dbReference>
<evidence type="ECO:0000256" key="4">
    <source>
        <dbReference type="SAM" id="MobiDB-lite"/>
    </source>
</evidence>
<gene>
    <name evidence="5" type="ORF">Triagg1_9131</name>
</gene>
<feature type="region of interest" description="Disordered" evidence="4">
    <location>
        <begin position="17"/>
        <end position="42"/>
    </location>
</feature>
<feature type="repeat" description="ANK" evidence="3">
    <location>
        <begin position="258"/>
        <end position="290"/>
    </location>
</feature>
<accession>A0AAE1I7D3</accession>
<name>A0AAE1I7D3_9HYPO</name>
<dbReference type="InterPro" id="IPR036770">
    <property type="entry name" value="Ankyrin_rpt-contain_sf"/>
</dbReference>
<dbReference type="SUPFAM" id="SSF48403">
    <property type="entry name" value="Ankyrin repeat"/>
    <property type="match status" value="1"/>
</dbReference>
<feature type="compositionally biased region" description="Low complexity" evidence="4">
    <location>
        <begin position="199"/>
        <end position="225"/>
    </location>
</feature>
<feature type="compositionally biased region" description="Polar residues" evidence="4">
    <location>
        <begin position="154"/>
        <end position="165"/>
    </location>
</feature>
<comment type="caution">
    <text evidence="5">The sequence shown here is derived from an EMBL/GenBank/DDBJ whole genome shotgun (WGS) entry which is preliminary data.</text>
</comment>
<evidence type="ECO:0000256" key="3">
    <source>
        <dbReference type="PROSITE-ProRule" id="PRU00023"/>
    </source>
</evidence>
<dbReference type="GeneID" id="87923960"/>
<protein>
    <recommendedName>
        <fullName evidence="7">BZIP domain-containing protein</fullName>
    </recommendedName>
</protein>
<feature type="compositionally biased region" description="Low complexity" evidence="4">
    <location>
        <begin position="233"/>
        <end position="244"/>
    </location>
</feature>
<keyword evidence="6" id="KW-1185">Reference proteome</keyword>
<dbReference type="AlphaFoldDB" id="A0AAE1I7D3"/>
<evidence type="ECO:0000313" key="6">
    <source>
        <dbReference type="Proteomes" id="UP001273209"/>
    </source>
</evidence>
<dbReference type="PANTHER" id="PTHR24171">
    <property type="entry name" value="ANKYRIN REPEAT DOMAIN-CONTAINING PROTEIN 39-RELATED"/>
    <property type="match status" value="1"/>
</dbReference>
<evidence type="ECO:0000313" key="5">
    <source>
        <dbReference type="EMBL" id="KAK4064152.1"/>
    </source>
</evidence>
<evidence type="ECO:0008006" key="7">
    <source>
        <dbReference type="Google" id="ProtNLM"/>
    </source>
</evidence>
<sequence length="353" mass="38383">MPDQFEIDAVERRRRQNRLAQRKRREAEANTLSTSRETWGADTSVGDTVKTQLQELEADNMELRAFKENIVRATQTRSAVWDPVDLLTATGRSHDYYGQNTGMLSDASSYFSCGDNQYLADMKAAERFVSGFGILEMEMPHADHVQMLSPMSPPSYSKTPHSIGNSEHLGKDAESPTQWGSGVESLNMPRESASSKEGSNNSSSNNHNKNNNNNNDKNSSKNSKNNKTKDKNNNNNNNNQNNNNIPNPSAIKANSSDGRHEALRIAVANGHVSMVRLLIEHGADINAPVGELGRTSLHDAVAENDAKMVELLLDNGADVSAVDGSGMTALQIAASLGHVDAAGVLLQQKGAKK</sequence>
<dbReference type="InterPro" id="IPR002110">
    <property type="entry name" value="Ankyrin_rpt"/>
</dbReference>
<reference evidence="5" key="1">
    <citation type="submission" date="2023-11" db="EMBL/GenBank/DDBJ databases">
        <title>The genome sequences of three competitors of mushroom-forming fungi.</title>
        <authorList>
            <person name="Beijen E."/>
            <person name="Ohm R.A."/>
        </authorList>
    </citation>
    <scope>NUCLEOTIDE SEQUENCE</scope>
    <source>
        <strain evidence="5">CBS 100526</strain>
    </source>
</reference>
<dbReference type="Gene3D" id="1.25.40.20">
    <property type="entry name" value="Ankyrin repeat-containing domain"/>
    <property type="match status" value="1"/>
</dbReference>
<evidence type="ECO:0000256" key="2">
    <source>
        <dbReference type="ARBA" id="ARBA00023043"/>
    </source>
</evidence>
<dbReference type="Proteomes" id="UP001273209">
    <property type="component" value="Unassembled WGS sequence"/>
</dbReference>
<keyword evidence="2 3" id="KW-0040">ANK repeat</keyword>
<evidence type="ECO:0000256" key="1">
    <source>
        <dbReference type="ARBA" id="ARBA00022737"/>
    </source>
</evidence>
<dbReference type="RefSeq" id="XP_062751904.1">
    <property type="nucleotide sequence ID" value="XM_062904055.1"/>
</dbReference>
<dbReference type="PROSITE" id="PS50088">
    <property type="entry name" value="ANK_REPEAT"/>
    <property type="match status" value="2"/>
</dbReference>
<dbReference type="SMART" id="SM00248">
    <property type="entry name" value="ANK"/>
    <property type="match status" value="3"/>
</dbReference>
<feature type="region of interest" description="Disordered" evidence="4">
    <location>
        <begin position="146"/>
        <end position="257"/>
    </location>
</feature>
<organism evidence="5 6">
    <name type="scientific">Trichoderma aggressivum f. europaeum</name>
    <dbReference type="NCBI Taxonomy" id="173218"/>
    <lineage>
        <taxon>Eukaryota</taxon>
        <taxon>Fungi</taxon>
        <taxon>Dikarya</taxon>
        <taxon>Ascomycota</taxon>
        <taxon>Pezizomycotina</taxon>
        <taxon>Sordariomycetes</taxon>
        <taxon>Hypocreomycetidae</taxon>
        <taxon>Hypocreales</taxon>
        <taxon>Hypocreaceae</taxon>
        <taxon>Trichoderma</taxon>
    </lineage>
</organism>